<proteinExistence type="predicted"/>
<comment type="caution">
    <text evidence="1">The sequence shown here is derived from an EMBL/GenBank/DDBJ whole genome shotgun (WGS) entry which is preliminary data.</text>
</comment>
<protein>
    <submittedName>
        <fullName evidence="1">Uncharacterized protein</fullName>
    </submittedName>
</protein>
<dbReference type="AlphaFoldDB" id="A0A6V8KFU7"/>
<name>A0A6V8KFU7_9ACTN</name>
<dbReference type="EMBL" id="BLPF01000002">
    <property type="protein sequence ID" value="GFJ82260.1"/>
    <property type="molecule type" value="Genomic_DNA"/>
</dbReference>
<keyword evidence="2" id="KW-1185">Reference proteome</keyword>
<organism evidence="1 2">
    <name type="scientific">Phytohabitans houttuyneae</name>
    <dbReference type="NCBI Taxonomy" id="1076126"/>
    <lineage>
        <taxon>Bacteria</taxon>
        <taxon>Bacillati</taxon>
        <taxon>Actinomycetota</taxon>
        <taxon>Actinomycetes</taxon>
        <taxon>Micromonosporales</taxon>
        <taxon>Micromonosporaceae</taxon>
    </lineage>
</organism>
<evidence type="ECO:0000313" key="1">
    <source>
        <dbReference type="EMBL" id="GFJ82260.1"/>
    </source>
</evidence>
<gene>
    <name evidence="1" type="ORF">Phou_064400</name>
</gene>
<evidence type="ECO:0000313" key="2">
    <source>
        <dbReference type="Proteomes" id="UP000482800"/>
    </source>
</evidence>
<reference evidence="1 2" key="2">
    <citation type="submission" date="2020-03" db="EMBL/GenBank/DDBJ databases">
        <authorList>
            <person name="Ichikawa N."/>
            <person name="Kimura A."/>
            <person name="Kitahashi Y."/>
            <person name="Uohara A."/>
        </authorList>
    </citation>
    <scope>NUCLEOTIDE SEQUENCE [LARGE SCALE GENOMIC DNA]</scope>
    <source>
        <strain evidence="1 2">NBRC 108639</strain>
    </source>
</reference>
<reference evidence="1 2" key="1">
    <citation type="submission" date="2020-03" db="EMBL/GenBank/DDBJ databases">
        <title>Whole genome shotgun sequence of Phytohabitans houttuyneae NBRC 108639.</title>
        <authorList>
            <person name="Komaki H."/>
            <person name="Tamura T."/>
        </authorList>
    </citation>
    <scope>NUCLEOTIDE SEQUENCE [LARGE SCALE GENOMIC DNA]</scope>
    <source>
        <strain evidence="1 2">NBRC 108639</strain>
    </source>
</reference>
<dbReference type="Proteomes" id="UP000482800">
    <property type="component" value="Unassembled WGS sequence"/>
</dbReference>
<accession>A0A6V8KFU7</accession>
<sequence>MAVVGERQVARDRPGLADAAEATGDHSLNLVDLTTGRSTLERDLAPYTLVRAVLDSGEILTVDLGADAGASLDGDEPLGVPDPSSAERSLPLAVRGALRPGERLDMLPNQVLADGSSVLVRTWLRKTVDDVVHEEPDDILGLDGAAGTVSRRLALPDPVFEVGGGPFDTCEVVASAPEGILVWHRGLAGSVELELLDRETGRLAVVTRPADDRIDDLRPRGYAP</sequence>